<reference evidence="9 10" key="1">
    <citation type="submission" date="2017-01" db="EMBL/GenBank/DDBJ databases">
        <authorList>
            <person name="Mah S.A."/>
            <person name="Swanson W.J."/>
            <person name="Moy G.W."/>
            <person name="Vacquier V.D."/>
        </authorList>
    </citation>
    <scope>NUCLEOTIDE SEQUENCE [LARGE SCALE GENOMIC DNA]</scope>
    <source>
        <strain evidence="9 10">ASpG1</strain>
    </source>
</reference>
<dbReference type="InterPro" id="IPR036890">
    <property type="entry name" value="HATPase_C_sf"/>
</dbReference>
<proteinExistence type="predicted"/>
<keyword evidence="3" id="KW-0597">Phosphoprotein</keyword>
<dbReference type="InterPro" id="IPR003661">
    <property type="entry name" value="HisK_dim/P_dom"/>
</dbReference>
<evidence type="ECO:0000256" key="2">
    <source>
        <dbReference type="ARBA" id="ARBA00012438"/>
    </source>
</evidence>
<dbReference type="STRING" id="159291.SAMN05920897_11572"/>
<dbReference type="EMBL" id="FTMS01000015">
    <property type="protein sequence ID" value="SIQ80925.1"/>
    <property type="molecule type" value="Genomic_DNA"/>
</dbReference>
<dbReference type="AlphaFoldDB" id="A0A1N6VT21"/>
<evidence type="ECO:0000313" key="9">
    <source>
        <dbReference type="EMBL" id="SIQ80925.1"/>
    </source>
</evidence>
<feature type="domain" description="PAS" evidence="7">
    <location>
        <begin position="141"/>
        <end position="216"/>
    </location>
</feature>
<dbReference type="Gene3D" id="3.30.565.10">
    <property type="entry name" value="Histidine kinase-like ATPase, C-terminal domain"/>
    <property type="match status" value="1"/>
</dbReference>
<keyword evidence="10" id="KW-1185">Reference proteome</keyword>
<dbReference type="RefSeq" id="WP_076489464.1">
    <property type="nucleotide sequence ID" value="NZ_FTMS01000015.1"/>
</dbReference>
<dbReference type="GO" id="GO:0000155">
    <property type="term" value="F:phosphorelay sensor kinase activity"/>
    <property type="evidence" value="ECO:0007669"/>
    <property type="project" value="InterPro"/>
</dbReference>
<dbReference type="InterPro" id="IPR000014">
    <property type="entry name" value="PAS"/>
</dbReference>
<evidence type="ECO:0000259" key="6">
    <source>
        <dbReference type="PROSITE" id="PS50109"/>
    </source>
</evidence>
<gene>
    <name evidence="9" type="ORF">SAMN05920897_11572</name>
</gene>
<dbReference type="Gene3D" id="1.10.287.130">
    <property type="match status" value="1"/>
</dbReference>
<evidence type="ECO:0000259" key="7">
    <source>
        <dbReference type="PROSITE" id="PS50112"/>
    </source>
</evidence>
<dbReference type="InterPro" id="IPR003594">
    <property type="entry name" value="HATPase_dom"/>
</dbReference>
<dbReference type="Pfam" id="PF02518">
    <property type="entry name" value="HATPase_c"/>
    <property type="match status" value="1"/>
</dbReference>
<dbReference type="PRINTS" id="PR00344">
    <property type="entry name" value="BCTRLSENSOR"/>
</dbReference>
<dbReference type="InterPro" id="IPR011006">
    <property type="entry name" value="CheY-like_superfamily"/>
</dbReference>
<dbReference type="SMART" id="SM00091">
    <property type="entry name" value="PAS"/>
    <property type="match status" value="1"/>
</dbReference>
<dbReference type="InterPro" id="IPR005467">
    <property type="entry name" value="His_kinase_dom"/>
</dbReference>
<dbReference type="Gene3D" id="3.30.450.20">
    <property type="entry name" value="PAS domain"/>
    <property type="match status" value="1"/>
</dbReference>
<evidence type="ECO:0000256" key="4">
    <source>
        <dbReference type="ARBA" id="ARBA00022679"/>
    </source>
</evidence>
<feature type="domain" description="Histidine kinase" evidence="6">
    <location>
        <begin position="289"/>
        <end position="522"/>
    </location>
</feature>
<dbReference type="InterPro" id="IPR036097">
    <property type="entry name" value="HisK_dim/P_sf"/>
</dbReference>
<dbReference type="PROSITE" id="PS50112">
    <property type="entry name" value="PAS"/>
    <property type="match status" value="1"/>
</dbReference>
<protein>
    <recommendedName>
        <fullName evidence="2">histidine kinase</fullName>
        <ecNumber evidence="2">2.7.13.3</ecNumber>
    </recommendedName>
</protein>
<evidence type="ECO:0000313" key="10">
    <source>
        <dbReference type="Proteomes" id="UP000186400"/>
    </source>
</evidence>
<dbReference type="InterPro" id="IPR013655">
    <property type="entry name" value="PAS_fold_3"/>
</dbReference>
<dbReference type="InterPro" id="IPR000700">
    <property type="entry name" value="PAS-assoc_C"/>
</dbReference>
<dbReference type="Pfam" id="PF08447">
    <property type="entry name" value="PAS_3"/>
    <property type="match status" value="1"/>
</dbReference>
<keyword evidence="5" id="KW-0418">Kinase</keyword>
<feature type="domain" description="PAC" evidence="8">
    <location>
        <begin position="219"/>
        <end position="271"/>
    </location>
</feature>
<dbReference type="PROSITE" id="PS50109">
    <property type="entry name" value="HIS_KIN"/>
    <property type="match status" value="1"/>
</dbReference>
<name>A0A1N6VT21_9SPIO</name>
<dbReference type="PANTHER" id="PTHR43304">
    <property type="entry name" value="PHYTOCHROME-LIKE PROTEIN CPH1"/>
    <property type="match status" value="1"/>
</dbReference>
<dbReference type="InterPro" id="IPR052162">
    <property type="entry name" value="Sensor_kinase/Photoreceptor"/>
</dbReference>
<dbReference type="PROSITE" id="PS50113">
    <property type="entry name" value="PAC"/>
    <property type="match status" value="1"/>
</dbReference>
<dbReference type="SUPFAM" id="SSF52172">
    <property type="entry name" value="CheY-like"/>
    <property type="match status" value="1"/>
</dbReference>
<dbReference type="CDD" id="cd00130">
    <property type="entry name" value="PAS"/>
    <property type="match status" value="1"/>
</dbReference>
<dbReference type="InterPro" id="IPR004358">
    <property type="entry name" value="Sig_transdc_His_kin-like_C"/>
</dbReference>
<dbReference type="SMART" id="SM00387">
    <property type="entry name" value="HATPase_c"/>
    <property type="match status" value="1"/>
</dbReference>
<comment type="catalytic activity">
    <reaction evidence="1">
        <text>ATP + protein L-histidine = ADP + protein N-phospho-L-histidine.</text>
        <dbReference type="EC" id="2.7.13.3"/>
    </reaction>
</comment>
<keyword evidence="4" id="KW-0808">Transferase</keyword>
<accession>A0A1N6VT21</accession>
<dbReference type="CDD" id="cd00082">
    <property type="entry name" value="HisKA"/>
    <property type="match status" value="1"/>
</dbReference>
<dbReference type="InterPro" id="IPR035965">
    <property type="entry name" value="PAS-like_dom_sf"/>
</dbReference>
<dbReference type="PANTHER" id="PTHR43304:SF1">
    <property type="entry name" value="PAC DOMAIN-CONTAINING PROTEIN"/>
    <property type="match status" value="1"/>
</dbReference>
<dbReference type="SUPFAM" id="SSF55785">
    <property type="entry name" value="PYP-like sensor domain (PAS domain)"/>
    <property type="match status" value="1"/>
</dbReference>
<sequence>MESQKKDVLLVEDRVAVVQQLGESLECGGYGVQHQNTLSGAVQTVREQGDCIGAVLVGLGLVSAAESTHLQELQNCSAGPVLFVYDPGQSGAIRRTWAITPGGYIPHDAPGAVLDASIGAAEDHFKTARTRESAERDLRESERRLALLMANLPGIAYRCRNDRYWTMEFLSEGCLGLTGYAAEDLLDNRVCSYNDVIHPDYRDFIQAAWERALADRTRLVTEYPITTKEGLPKWVWEQGCGIYADNGEVIALEGFITDITDRKVAEEVIRTSERNLEAKNRELEQLVYVASHDLRSPLVNVDGFSRELEYSLQELGSILDGEIQPDEGAVATLRRELAEMAISIQRIRTSTVQMDRLLKGLLKLSRLGRAALQIDPVDMNTLMKELASSFSFRLGELGACFRVEDLPPCLGDATQLAQIFSNLIDNALKYLDPERSGDVSVSGCLEHGRSIYRVRDNGIGISENHQEKVFELFHRLDPRDSQGEGIGLTAVRQILFRLDGKISVESVPGVGSTFIVSLPACGMPGGRIPYEIE</sequence>
<evidence type="ECO:0000256" key="5">
    <source>
        <dbReference type="ARBA" id="ARBA00022777"/>
    </source>
</evidence>
<dbReference type="SUPFAM" id="SSF47384">
    <property type="entry name" value="Homodimeric domain of signal transducing histidine kinase"/>
    <property type="match status" value="1"/>
</dbReference>
<dbReference type="NCBIfam" id="TIGR00229">
    <property type="entry name" value="sensory_box"/>
    <property type="match status" value="1"/>
</dbReference>
<dbReference type="Proteomes" id="UP000186400">
    <property type="component" value="Unassembled WGS sequence"/>
</dbReference>
<evidence type="ECO:0000256" key="3">
    <source>
        <dbReference type="ARBA" id="ARBA00022553"/>
    </source>
</evidence>
<organism evidence="9 10">
    <name type="scientific">Alkalispirochaeta americana</name>
    <dbReference type="NCBI Taxonomy" id="159291"/>
    <lineage>
        <taxon>Bacteria</taxon>
        <taxon>Pseudomonadati</taxon>
        <taxon>Spirochaetota</taxon>
        <taxon>Spirochaetia</taxon>
        <taxon>Spirochaetales</taxon>
        <taxon>Spirochaetaceae</taxon>
        <taxon>Alkalispirochaeta</taxon>
    </lineage>
</organism>
<evidence type="ECO:0000256" key="1">
    <source>
        <dbReference type="ARBA" id="ARBA00000085"/>
    </source>
</evidence>
<dbReference type="SUPFAM" id="SSF55874">
    <property type="entry name" value="ATPase domain of HSP90 chaperone/DNA topoisomerase II/histidine kinase"/>
    <property type="match status" value="1"/>
</dbReference>
<dbReference type="EC" id="2.7.13.3" evidence="2"/>
<dbReference type="OrthoDB" id="9813394at2"/>
<evidence type="ECO:0000259" key="8">
    <source>
        <dbReference type="PROSITE" id="PS50113"/>
    </source>
</evidence>